<feature type="transmembrane region" description="Helical" evidence="1">
    <location>
        <begin position="104"/>
        <end position="130"/>
    </location>
</feature>
<organism evidence="2 3">
    <name type="scientific">Actinomyces naeslundii (strain ATCC 12104 / DSM 43013 / CCUG 2238 / JCM 8349 / NCTC 10301 / Howell 279)</name>
    <dbReference type="NCBI Taxonomy" id="1115803"/>
    <lineage>
        <taxon>Bacteria</taxon>
        <taxon>Bacillati</taxon>
        <taxon>Actinomycetota</taxon>
        <taxon>Actinomycetes</taxon>
        <taxon>Actinomycetales</taxon>
        <taxon>Actinomycetaceae</taxon>
        <taxon>Actinomyces</taxon>
    </lineage>
</organism>
<keyword evidence="1" id="KW-0472">Membrane</keyword>
<dbReference type="AlphaFoldDB" id="J2ZMJ0"/>
<keyword evidence="1" id="KW-1133">Transmembrane helix</keyword>
<dbReference type="EMBL" id="ALJK01000209">
    <property type="protein sequence ID" value="EJN83710.1"/>
    <property type="molecule type" value="Genomic_DNA"/>
</dbReference>
<feature type="transmembrane region" description="Helical" evidence="1">
    <location>
        <begin position="75"/>
        <end position="98"/>
    </location>
</feature>
<accession>J2ZMJ0</accession>
<evidence type="ECO:0000256" key="1">
    <source>
        <dbReference type="SAM" id="Phobius"/>
    </source>
</evidence>
<evidence type="ECO:0000313" key="3">
    <source>
        <dbReference type="Proteomes" id="UP000007814"/>
    </source>
</evidence>
<keyword evidence="1" id="KW-0812">Transmembrane</keyword>
<feature type="transmembrane region" description="Helical" evidence="1">
    <location>
        <begin position="220"/>
        <end position="249"/>
    </location>
</feature>
<dbReference type="PATRIC" id="fig|1115803.3.peg.2366"/>
<name>J2ZMJ0_ACTNH</name>
<reference evidence="2 3" key="1">
    <citation type="submission" date="2012-07" db="EMBL/GenBank/DDBJ databases">
        <authorList>
            <person name="Durkin A.S."/>
            <person name="McCorrison J."/>
            <person name="Torralba M."/>
            <person name="Gillis M."/>
            <person name="Methe B."/>
            <person name="Sutton G."/>
            <person name="Nelson K.E."/>
        </authorList>
    </citation>
    <scope>NUCLEOTIDE SEQUENCE [LARGE SCALE GENOMIC DNA]</scope>
    <source>
        <strain evidence="3">ATCC 12104 / DSM 43013 / CCUG 2238 / JCM 8349 / NCTC 10301 / Howell 279</strain>
    </source>
</reference>
<dbReference type="eggNOG" id="ENOG5031Z94">
    <property type="taxonomic scope" value="Bacteria"/>
</dbReference>
<proteinExistence type="predicted"/>
<dbReference type="Proteomes" id="UP000007814">
    <property type="component" value="Unassembled WGS sequence"/>
</dbReference>
<sequence>MSDSQVPSVSPGALSGGSYYGDYYSGNVSPAPGVEGAYGYQQPPVSMVPARPPVPQIEVGDAVKWAWSKTLANPLIIAWIPLSCLVMGALMAGVVSMVGEENGAPLIAAIGIPTALFWVLMTTLGLYTAALRIARGEKVTVRSLVAPPHGFDAAAALVLVGLMSTIVSLVPLGGLVVGYFFWVAVVVVMNEGCSCFKAIGRSCRLMQQGGNAPLLALVIIPLYFAGLLTVIGLLVVIPMIFLLTVYVYMRMSGGDVVR</sequence>
<protein>
    <submittedName>
        <fullName evidence="2">Uncharacterized protein</fullName>
    </submittedName>
</protein>
<gene>
    <name evidence="2" type="ORF">HMPREF1129_2506</name>
</gene>
<comment type="caution">
    <text evidence="2">The sequence shown here is derived from an EMBL/GenBank/DDBJ whole genome shotgun (WGS) entry which is preliminary data.</text>
</comment>
<evidence type="ECO:0000313" key="2">
    <source>
        <dbReference type="EMBL" id="EJN83710.1"/>
    </source>
</evidence>